<name>A0A1H2PTC2_9BURK</name>
<dbReference type="RefSeq" id="WP_235838004.1">
    <property type="nucleotide sequence ID" value="NZ_FNLO01000011.1"/>
</dbReference>
<keyword evidence="2" id="KW-1185">Reference proteome</keyword>
<dbReference type="STRING" id="1770053.SAMN05216551_111128"/>
<evidence type="ECO:0000313" key="1">
    <source>
        <dbReference type="EMBL" id="SDV50359.1"/>
    </source>
</evidence>
<accession>A0A1H2PTC2</accession>
<proteinExistence type="predicted"/>
<dbReference type="AlphaFoldDB" id="A0A1H2PTC2"/>
<sequence length="179" mass="19145">MIALPNRVPVRAGGAAPPRAAAKLVVCLVAVAALAGCKSLSGFTGAAAGIAAGTFSSNPAVGIGVGVTVQAATDELINRIFRNMQRDEQNRIALLASDLPIGEKRPWSIHHRIPFHDERGTLQVVRDISTPLAQCREVLFSVDDDAHSQWFLTPLCQRSDGVWKWAAAEPATDRWGSLQ</sequence>
<protein>
    <submittedName>
        <fullName evidence="1">Uncharacterized protein</fullName>
    </submittedName>
</protein>
<organism evidence="1 2">
    <name type="scientific">Chitinasiproducens palmae</name>
    <dbReference type="NCBI Taxonomy" id="1770053"/>
    <lineage>
        <taxon>Bacteria</taxon>
        <taxon>Pseudomonadati</taxon>
        <taxon>Pseudomonadota</taxon>
        <taxon>Betaproteobacteria</taxon>
        <taxon>Burkholderiales</taxon>
        <taxon>Burkholderiaceae</taxon>
        <taxon>Chitinasiproducens</taxon>
    </lineage>
</organism>
<reference evidence="2" key="1">
    <citation type="submission" date="2016-09" db="EMBL/GenBank/DDBJ databases">
        <authorList>
            <person name="Varghese N."/>
            <person name="Submissions S."/>
        </authorList>
    </citation>
    <scope>NUCLEOTIDE SEQUENCE [LARGE SCALE GENOMIC DNA]</scope>
    <source>
        <strain evidence="2">JS23</strain>
    </source>
</reference>
<dbReference type="EMBL" id="FNLO01000011">
    <property type="protein sequence ID" value="SDV50359.1"/>
    <property type="molecule type" value="Genomic_DNA"/>
</dbReference>
<gene>
    <name evidence="1" type="ORF">SAMN05216551_111128</name>
</gene>
<dbReference type="Proteomes" id="UP000243719">
    <property type="component" value="Unassembled WGS sequence"/>
</dbReference>
<evidence type="ECO:0000313" key="2">
    <source>
        <dbReference type="Proteomes" id="UP000243719"/>
    </source>
</evidence>